<sequence length="316" mass="36632">MWRGAAAMIRNESRQLLMILQGRPEEEKKWSVPAGGLNDGEALEECCAREVWEETGHRVQVGAYLHEKRGISRGYPYLVKYYEAEITGGAPVIQDPDGLIYDIRWMSAPEIRELALTYPEDRAFLLEYTERGETPILFRTNPLSVRRLQDGDAPLLQKWLNDPEVLRYYEGRDRPYAAEMIQADFYSPEDPAVKCILEHSGTPIGYVQFYTVDGEERTEYGLQERPGERCFGMDQFIGEQSYWNQGIGGQLVRGMLRYLAEEQGAERVVMDPQAWNERALACYEKSGFRRVKLLPKHERHEGELRDCWLVEWRPEA</sequence>
<reference evidence="6 7" key="2">
    <citation type="journal article" date="2013" name="Genome Announc.">
        <title>Genome Sequence of Growth-Improving Paenibacillus mucilaginosus Strain KNP414.</title>
        <authorList>
            <person name="Lu J.J."/>
            <person name="Wang J.F."/>
            <person name="Hu X.F."/>
        </authorList>
    </citation>
    <scope>NUCLEOTIDE SEQUENCE [LARGE SCALE GENOMIC DNA]</scope>
    <source>
        <strain evidence="6 7">KNP414</strain>
    </source>
</reference>
<dbReference type="PANTHER" id="PTHR31438:SF1">
    <property type="entry name" value="LYSINE N-ACYLTRANSFERASE C17G9.06C-RELATED"/>
    <property type="match status" value="1"/>
</dbReference>
<organism evidence="6 7">
    <name type="scientific">Paenibacillus mucilaginosus (strain KNP414)</name>
    <dbReference type="NCBI Taxonomy" id="1036673"/>
    <lineage>
        <taxon>Bacteria</taxon>
        <taxon>Bacillati</taxon>
        <taxon>Bacillota</taxon>
        <taxon>Bacilli</taxon>
        <taxon>Bacillales</taxon>
        <taxon>Paenibacillaceae</taxon>
        <taxon>Paenibacillus</taxon>
    </lineage>
</organism>
<dbReference type="PROSITE" id="PS00893">
    <property type="entry name" value="NUDIX_BOX"/>
    <property type="match status" value="1"/>
</dbReference>
<keyword evidence="6" id="KW-0808">Transferase</keyword>
<dbReference type="PROSITE" id="PS51186">
    <property type="entry name" value="GNAT"/>
    <property type="match status" value="1"/>
</dbReference>
<dbReference type="InterPro" id="IPR020476">
    <property type="entry name" value="Nudix_hydrolase"/>
</dbReference>
<dbReference type="InterPro" id="IPR016181">
    <property type="entry name" value="Acyl_CoA_acyltransferase"/>
</dbReference>
<dbReference type="AlphaFoldDB" id="F8F801"/>
<dbReference type="CDD" id="cd04301">
    <property type="entry name" value="NAT_SF"/>
    <property type="match status" value="1"/>
</dbReference>
<accession>F8F801</accession>
<dbReference type="KEGG" id="pms:KNP414_02425"/>
<dbReference type="Pfam" id="PF00293">
    <property type="entry name" value="NUDIX"/>
    <property type="match status" value="1"/>
</dbReference>
<keyword evidence="1 3" id="KW-0378">Hydrolase</keyword>
<dbReference type="CDD" id="cd02883">
    <property type="entry name" value="NUDIX_Hydrolase"/>
    <property type="match status" value="1"/>
</dbReference>
<dbReference type="PANTHER" id="PTHR31438">
    <property type="entry name" value="LYSINE N-ACYLTRANSFERASE C17G9.06C-RELATED"/>
    <property type="match status" value="1"/>
</dbReference>
<reference evidence="7" key="1">
    <citation type="submission" date="2011-06" db="EMBL/GenBank/DDBJ databases">
        <title>Complete genome sequence of Paenibacillus mucilaginosus KNP414.</title>
        <authorList>
            <person name="Wang J."/>
            <person name="Hu S."/>
            <person name="Hu X."/>
            <person name="Zhang B."/>
            <person name="Dong D."/>
            <person name="Zhang S."/>
            <person name="Zhao K."/>
            <person name="Wu D."/>
        </authorList>
    </citation>
    <scope>NUCLEOTIDE SEQUENCE [LARGE SCALE GENOMIC DNA]</scope>
    <source>
        <strain evidence="7">KNP414</strain>
    </source>
</reference>
<evidence type="ECO:0000256" key="1">
    <source>
        <dbReference type="ARBA" id="ARBA00022801"/>
    </source>
</evidence>
<dbReference type="GO" id="GO:0016410">
    <property type="term" value="F:N-acyltransferase activity"/>
    <property type="evidence" value="ECO:0007669"/>
    <property type="project" value="TreeGrafter"/>
</dbReference>
<dbReference type="SUPFAM" id="SSF55729">
    <property type="entry name" value="Acyl-CoA N-acyltransferases (Nat)"/>
    <property type="match status" value="1"/>
</dbReference>
<dbReference type="PRINTS" id="PR00502">
    <property type="entry name" value="NUDIXFAMILY"/>
</dbReference>
<dbReference type="HOGENOM" id="CLU_879528_0_0_9"/>
<evidence type="ECO:0000259" key="5">
    <source>
        <dbReference type="PROSITE" id="PS51462"/>
    </source>
</evidence>
<comment type="similarity">
    <text evidence="3">Belongs to the Nudix hydrolase family.</text>
</comment>
<evidence type="ECO:0000313" key="6">
    <source>
        <dbReference type="EMBL" id="AEI40986.1"/>
    </source>
</evidence>
<evidence type="ECO:0000313" key="7">
    <source>
        <dbReference type="Proteomes" id="UP000006620"/>
    </source>
</evidence>
<dbReference type="RefSeq" id="WP_013916147.1">
    <property type="nucleotide sequence ID" value="NC_015690.1"/>
</dbReference>
<dbReference type="InterPro" id="IPR000182">
    <property type="entry name" value="GNAT_dom"/>
</dbReference>
<dbReference type="InterPro" id="IPR015797">
    <property type="entry name" value="NUDIX_hydrolase-like_dom_sf"/>
</dbReference>
<dbReference type="EMBL" id="CP002869">
    <property type="protein sequence ID" value="AEI40986.1"/>
    <property type="molecule type" value="Genomic_DNA"/>
</dbReference>
<dbReference type="PATRIC" id="fig|1036673.3.peg.2188"/>
<feature type="domain" description="Nudix hydrolase" evidence="5">
    <location>
        <begin position="1"/>
        <end position="128"/>
    </location>
</feature>
<evidence type="ECO:0000259" key="4">
    <source>
        <dbReference type="PROSITE" id="PS51186"/>
    </source>
</evidence>
<name>F8F801_PAEMK</name>
<dbReference type="PROSITE" id="PS51462">
    <property type="entry name" value="NUDIX"/>
    <property type="match status" value="1"/>
</dbReference>
<protein>
    <submittedName>
        <fullName evidence="6">GCN5-related N-acetyltransferase</fullName>
    </submittedName>
</protein>
<dbReference type="GO" id="GO:0046677">
    <property type="term" value="P:response to antibiotic"/>
    <property type="evidence" value="ECO:0007669"/>
    <property type="project" value="UniProtKB-KW"/>
</dbReference>
<dbReference type="Gene3D" id="3.40.630.30">
    <property type="match status" value="1"/>
</dbReference>
<dbReference type="GO" id="GO:0016787">
    <property type="term" value="F:hydrolase activity"/>
    <property type="evidence" value="ECO:0007669"/>
    <property type="project" value="UniProtKB-KW"/>
</dbReference>
<evidence type="ECO:0000256" key="3">
    <source>
        <dbReference type="RuleBase" id="RU003476"/>
    </source>
</evidence>
<feature type="domain" description="N-acetyltransferase" evidence="4">
    <location>
        <begin position="143"/>
        <end position="314"/>
    </location>
</feature>
<dbReference type="Proteomes" id="UP000006620">
    <property type="component" value="Chromosome"/>
</dbReference>
<keyword evidence="2" id="KW-0046">Antibiotic resistance</keyword>
<dbReference type="InterPro" id="IPR020084">
    <property type="entry name" value="NUDIX_hydrolase_CS"/>
</dbReference>
<evidence type="ECO:0000256" key="2">
    <source>
        <dbReference type="ARBA" id="ARBA00023251"/>
    </source>
</evidence>
<dbReference type="SUPFAM" id="SSF55811">
    <property type="entry name" value="Nudix"/>
    <property type="match status" value="1"/>
</dbReference>
<dbReference type="Gene3D" id="3.90.79.10">
    <property type="entry name" value="Nucleoside Triphosphate Pyrophosphohydrolase"/>
    <property type="match status" value="1"/>
</dbReference>
<dbReference type="InterPro" id="IPR000086">
    <property type="entry name" value="NUDIX_hydrolase_dom"/>
</dbReference>
<dbReference type="Pfam" id="PF13523">
    <property type="entry name" value="Acetyltransf_8"/>
    <property type="match status" value="1"/>
</dbReference>
<gene>
    <name evidence="6" type="ordered locus">KNP414_02425</name>
</gene>
<proteinExistence type="inferred from homology"/>